<name>A0A165DZN7_EXIGL</name>
<dbReference type="InParanoid" id="A0A165DZN7"/>
<dbReference type="EMBL" id="KV426177">
    <property type="protein sequence ID" value="KZV85756.1"/>
    <property type="molecule type" value="Genomic_DNA"/>
</dbReference>
<dbReference type="OrthoDB" id="420564at2759"/>
<feature type="region of interest" description="Disordered" evidence="1">
    <location>
        <begin position="255"/>
        <end position="278"/>
    </location>
</feature>
<evidence type="ECO:0000256" key="1">
    <source>
        <dbReference type="SAM" id="MobiDB-lite"/>
    </source>
</evidence>
<reference evidence="2 3" key="1">
    <citation type="journal article" date="2016" name="Mol. Biol. Evol.">
        <title>Comparative Genomics of Early-Diverging Mushroom-Forming Fungi Provides Insights into the Origins of Lignocellulose Decay Capabilities.</title>
        <authorList>
            <person name="Nagy L.G."/>
            <person name="Riley R."/>
            <person name="Tritt A."/>
            <person name="Adam C."/>
            <person name="Daum C."/>
            <person name="Floudas D."/>
            <person name="Sun H."/>
            <person name="Yadav J.S."/>
            <person name="Pangilinan J."/>
            <person name="Larsson K.H."/>
            <person name="Matsuura K."/>
            <person name="Barry K."/>
            <person name="Labutti K."/>
            <person name="Kuo R."/>
            <person name="Ohm R.A."/>
            <person name="Bhattacharya S.S."/>
            <person name="Shirouzu T."/>
            <person name="Yoshinaga Y."/>
            <person name="Martin F.M."/>
            <person name="Grigoriev I.V."/>
            <person name="Hibbett D.S."/>
        </authorList>
    </citation>
    <scope>NUCLEOTIDE SEQUENCE [LARGE SCALE GENOMIC DNA]</scope>
    <source>
        <strain evidence="2 3">HHB12029</strain>
    </source>
</reference>
<evidence type="ECO:0000313" key="2">
    <source>
        <dbReference type="EMBL" id="KZV85756.1"/>
    </source>
</evidence>
<dbReference type="AlphaFoldDB" id="A0A165DZN7"/>
<keyword evidence="3" id="KW-1185">Reference proteome</keyword>
<feature type="compositionally biased region" description="Low complexity" evidence="1">
    <location>
        <begin position="256"/>
        <end position="272"/>
    </location>
</feature>
<gene>
    <name evidence="2" type="ORF">EXIGLDRAFT_725503</name>
</gene>
<organism evidence="2 3">
    <name type="scientific">Exidia glandulosa HHB12029</name>
    <dbReference type="NCBI Taxonomy" id="1314781"/>
    <lineage>
        <taxon>Eukaryota</taxon>
        <taxon>Fungi</taxon>
        <taxon>Dikarya</taxon>
        <taxon>Basidiomycota</taxon>
        <taxon>Agaricomycotina</taxon>
        <taxon>Agaricomycetes</taxon>
        <taxon>Auriculariales</taxon>
        <taxon>Exidiaceae</taxon>
        <taxon>Exidia</taxon>
    </lineage>
</organism>
<dbReference type="PANTHER" id="PTHR35179:SF2">
    <property type="entry name" value="START DOMAIN-CONTAINING PROTEIN"/>
    <property type="match status" value="1"/>
</dbReference>
<dbReference type="Proteomes" id="UP000077266">
    <property type="component" value="Unassembled WGS sequence"/>
</dbReference>
<accession>A0A165DZN7</accession>
<sequence>MSYRGGRGYRSNPVPVPDEDLLKGVGDVVCKIPIPTLTVEDSEVVEVDDVHPVASYTWLDKPKPTIVVPGSPPVWRERSLPFVVEKDNVVAFVDQNGNRVPDYPLLPLVAAVTHMEPDFAFSSVEFVTDRNTLRKLLRWIRGREMDPSVKDFRFNVELVGKTLLFTRHETKTVEISNRGYGLGFEKAVTREPPAAGSREKLGGVGHHRIVRYTLEGLDLLVRFELDACLPDEQQAKRPTDLTELLARLDRVGLSETAPASSTSTSAPAPATKPKSKPVEHMHGIDIVPAGTLVPQSRTIELVTCSSKFVSTFSWAENYPQLFLSQTAHHFLGLHNFGTFSKIEKRTLQSLTAGRIGEEQQGDLKRLGKALRVIYDRVVEEGPGVLLSLACVGQVLTLRKRTDGKHALPDDLLAAFSGV</sequence>
<dbReference type="STRING" id="1314781.A0A165DZN7"/>
<evidence type="ECO:0008006" key="4">
    <source>
        <dbReference type="Google" id="ProtNLM"/>
    </source>
</evidence>
<evidence type="ECO:0000313" key="3">
    <source>
        <dbReference type="Proteomes" id="UP000077266"/>
    </source>
</evidence>
<dbReference type="PANTHER" id="PTHR35179">
    <property type="entry name" value="PROTEIN CBG02620"/>
    <property type="match status" value="1"/>
</dbReference>
<protein>
    <recommendedName>
        <fullName evidence="4">Geranylgeranyl pyrophosphate synthetase</fullName>
    </recommendedName>
</protein>
<proteinExistence type="predicted"/>